<gene>
    <name evidence="5" type="ORF">g.4298</name>
</gene>
<feature type="coiled-coil region" evidence="4">
    <location>
        <begin position="161"/>
        <end position="209"/>
    </location>
</feature>
<keyword evidence="4" id="KW-0175">Coiled coil</keyword>
<keyword evidence="3" id="KW-0862">Zinc</keyword>
<dbReference type="GO" id="GO:0008270">
    <property type="term" value="F:zinc ion binding"/>
    <property type="evidence" value="ECO:0007669"/>
    <property type="project" value="UniProtKB-KW"/>
</dbReference>
<keyword evidence="2" id="KW-0863">Zinc-finger</keyword>
<sequence length="257" mass="29349">MSKKNIQTPKYPCGECSIGVKYSGIRCTGSCDKWYHGSCINITDKRLKKMTEDELNNWTCNSCNTIVDSQSSSLPEITFEALGESQQIPMLKTPRTPRYQNKGKENSSGVMSDLELKLNHVKSKVKDQEEQEETDLETSLTLAAEVGNLLLAENCKLKNDVKYLNIRNSELEAKLNKIEAKLEDIAQNEDKYLNKIEVLEGKLQEALAQTMHEKENRQALQNYYEEHDTSQNLQLEEQAKKISSLENIILKINRKET</sequence>
<name>A0A1B6LV85_9HEMI</name>
<dbReference type="EMBL" id="GEBQ01012376">
    <property type="protein sequence ID" value="JAT27601.1"/>
    <property type="molecule type" value="Transcribed_RNA"/>
</dbReference>
<evidence type="ECO:0000256" key="1">
    <source>
        <dbReference type="ARBA" id="ARBA00022723"/>
    </source>
</evidence>
<evidence type="ECO:0000256" key="3">
    <source>
        <dbReference type="ARBA" id="ARBA00022833"/>
    </source>
</evidence>
<dbReference type="AlphaFoldDB" id="A0A1B6LV85"/>
<dbReference type="Gene3D" id="3.30.40.10">
    <property type="entry name" value="Zinc/RING finger domain, C3HC4 (zinc finger)"/>
    <property type="match status" value="1"/>
</dbReference>
<reference evidence="5" key="1">
    <citation type="submission" date="2015-11" db="EMBL/GenBank/DDBJ databases">
        <title>De novo transcriptome assembly of four potential Pierce s Disease insect vectors from Arizona vineyards.</title>
        <authorList>
            <person name="Tassone E.E."/>
        </authorList>
    </citation>
    <scope>NUCLEOTIDE SEQUENCE</scope>
</reference>
<accession>A0A1B6LV85</accession>
<evidence type="ECO:0000256" key="4">
    <source>
        <dbReference type="SAM" id="Coils"/>
    </source>
</evidence>
<feature type="non-terminal residue" evidence="5">
    <location>
        <position position="257"/>
    </location>
</feature>
<organism evidence="5">
    <name type="scientific">Graphocephala atropunctata</name>
    <dbReference type="NCBI Taxonomy" id="36148"/>
    <lineage>
        <taxon>Eukaryota</taxon>
        <taxon>Metazoa</taxon>
        <taxon>Ecdysozoa</taxon>
        <taxon>Arthropoda</taxon>
        <taxon>Hexapoda</taxon>
        <taxon>Insecta</taxon>
        <taxon>Pterygota</taxon>
        <taxon>Neoptera</taxon>
        <taxon>Paraneoptera</taxon>
        <taxon>Hemiptera</taxon>
        <taxon>Auchenorrhyncha</taxon>
        <taxon>Membracoidea</taxon>
        <taxon>Cicadellidae</taxon>
        <taxon>Cicadellinae</taxon>
        <taxon>Cicadellini</taxon>
        <taxon>Graphocephala</taxon>
    </lineage>
</organism>
<proteinExistence type="predicted"/>
<dbReference type="PROSITE" id="PS01359">
    <property type="entry name" value="ZF_PHD_1"/>
    <property type="match status" value="1"/>
</dbReference>
<dbReference type="InterPro" id="IPR011011">
    <property type="entry name" value="Znf_FYVE_PHD"/>
</dbReference>
<evidence type="ECO:0008006" key="6">
    <source>
        <dbReference type="Google" id="ProtNLM"/>
    </source>
</evidence>
<keyword evidence="1" id="KW-0479">Metal-binding</keyword>
<dbReference type="InterPro" id="IPR013083">
    <property type="entry name" value="Znf_RING/FYVE/PHD"/>
</dbReference>
<evidence type="ECO:0000256" key="2">
    <source>
        <dbReference type="ARBA" id="ARBA00022771"/>
    </source>
</evidence>
<evidence type="ECO:0000313" key="5">
    <source>
        <dbReference type="EMBL" id="JAT27601.1"/>
    </source>
</evidence>
<protein>
    <recommendedName>
        <fullName evidence="6">PHD-type domain-containing protein</fullName>
    </recommendedName>
</protein>
<dbReference type="SUPFAM" id="SSF57903">
    <property type="entry name" value="FYVE/PHD zinc finger"/>
    <property type="match status" value="1"/>
</dbReference>
<dbReference type="InterPro" id="IPR019786">
    <property type="entry name" value="Zinc_finger_PHD-type_CS"/>
</dbReference>